<dbReference type="PANTHER" id="PTHR12233">
    <property type="entry name" value="VACUOLAR PROTEIN SORTING 26 RELATED"/>
    <property type="match status" value="1"/>
</dbReference>
<accession>F2U9Z5</accession>
<evidence type="ECO:0000256" key="6">
    <source>
        <dbReference type="ARBA" id="ARBA00093474"/>
    </source>
</evidence>
<dbReference type="FunFam" id="2.60.40.640:FF:000024">
    <property type="entry name" value="Down syndrome critical region protein 3"/>
    <property type="match status" value="1"/>
</dbReference>
<dbReference type="InParanoid" id="F2U9Z5"/>
<dbReference type="RefSeq" id="XP_004993852.1">
    <property type="nucleotide sequence ID" value="XM_004993795.1"/>
</dbReference>
<keyword evidence="3" id="KW-0967">Endosome</keyword>
<evidence type="ECO:0000313" key="7">
    <source>
        <dbReference type="EMBL" id="EGD73570.1"/>
    </source>
</evidence>
<dbReference type="OMA" id="CVTMPIT"/>
<evidence type="ECO:0000256" key="3">
    <source>
        <dbReference type="ARBA" id="ARBA00022753"/>
    </source>
</evidence>
<dbReference type="InterPro" id="IPR028934">
    <property type="entry name" value="Vps26-related"/>
</dbReference>
<dbReference type="InterPro" id="IPR014752">
    <property type="entry name" value="Arrestin-like_C"/>
</dbReference>
<organism evidence="8">
    <name type="scientific">Salpingoeca rosetta (strain ATCC 50818 / BSB-021)</name>
    <dbReference type="NCBI Taxonomy" id="946362"/>
    <lineage>
        <taxon>Eukaryota</taxon>
        <taxon>Choanoflagellata</taxon>
        <taxon>Craspedida</taxon>
        <taxon>Salpingoecidae</taxon>
        <taxon>Salpingoeca</taxon>
    </lineage>
</organism>
<dbReference type="GeneID" id="16074431"/>
<dbReference type="GO" id="GO:0005768">
    <property type="term" value="C:endosome"/>
    <property type="evidence" value="ECO:0007669"/>
    <property type="project" value="UniProtKB-SubCell"/>
</dbReference>
<dbReference type="OrthoDB" id="10263384at2759"/>
<dbReference type="FunCoup" id="F2U9Z5">
    <property type="interactions" value="1400"/>
</dbReference>
<evidence type="ECO:0000256" key="2">
    <source>
        <dbReference type="ARBA" id="ARBA00009100"/>
    </source>
</evidence>
<evidence type="ECO:0000256" key="5">
    <source>
        <dbReference type="ARBA" id="ARBA00093280"/>
    </source>
</evidence>
<dbReference type="FunFam" id="2.60.40.640:FF:000009">
    <property type="entry name" value="Down syndrome critical region protein 3"/>
    <property type="match status" value="1"/>
</dbReference>
<comment type="subcellular location">
    <subcellularLocation>
        <location evidence="1">Endosome</location>
    </subcellularLocation>
</comment>
<name>F2U9Z5_SALR5</name>
<evidence type="ECO:0000256" key="1">
    <source>
        <dbReference type="ARBA" id="ARBA00004177"/>
    </source>
</evidence>
<dbReference type="GO" id="GO:0006886">
    <property type="term" value="P:intracellular protein transport"/>
    <property type="evidence" value="ECO:0007669"/>
    <property type="project" value="InterPro"/>
</dbReference>
<dbReference type="STRING" id="946362.F2U9Z5"/>
<keyword evidence="8" id="KW-1185">Reference proteome</keyword>
<evidence type="ECO:0000256" key="4">
    <source>
        <dbReference type="ARBA" id="ARBA00067597"/>
    </source>
</evidence>
<reference evidence="7" key="1">
    <citation type="submission" date="2009-08" db="EMBL/GenBank/DDBJ databases">
        <title>Annotation of Salpingoeca rosetta.</title>
        <authorList>
            <consortium name="The Broad Institute Genome Sequencing Platform"/>
            <person name="Russ C."/>
            <person name="Cuomo C."/>
            <person name="Burger G."/>
            <person name="Gray M.W."/>
            <person name="Holland P.W.H."/>
            <person name="King N."/>
            <person name="Lang F.B.F."/>
            <person name="Roger A.J."/>
            <person name="Ruiz-Trillo I."/>
            <person name="Young S.K."/>
            <person name="Zeng Q."/>
            <person name="Gargeya S."/>
            <person name="Alvarado L."/>
            <person name="Berlin A."/>
            <person name="Chapman S.B."/>
            <person name="Chen Z."/>
            <person name="Freedman E."/>
            <person name="Gellesch M."/>
            <person name="Goldberg J."/>
            <person name="Griggs A."/>
            <person name="Gujja S."/>
            <person name="Heilman E."/>
            <person name="Heiman D."/>
            <person name="Howarth C."/>
            <person name="Mehta T."/>
            <person name="Neiman D."/>
            <person name="Pearson M."/>
            <person name="Roberts A."/>
            <person name="Saif S."/>
            <person name="Shea T."/>
            <person name="Shenoy N."/>
            <person name="Sisk P."/>
            <person name="Stolte C."/>
            <person name="Sykes S."/>
            <person name="White J."/>
            <person name="Yandava C."/>
            <person name="Haas B."/>
            <person name="Nusbaum C."/>
            <person name="Birren B."/>
        </authorList>
    </citation>
    <scope>NUCLEOTIDE SEQUENCE [LARGE SCALE GENOMIC DNA]</scope>
    <source>
        <strain evidence="7">ATCC 50818</strain>
    </source>
</reference>
<evidence type="ECO:0000313" key="8">
    <source>
        <dbReference type="Proteomes" id="UP000007799"/>
    </source>
</evidence>
<comment type="subunit">
    <text evidence="6">Component of the commander complex that is essential for endosomal recycling of transmembrane cargos; the commander complex is composed of the CCC subcomplex and the retriever subcomplex. Component of the heterotrimeric retriever complex consisting of VPS26C, VPS29 and VPS35L; within the complex interacts with VPS35L. Interacts with SNX17 (via C-terminus); the interaction is direct and associates SNX17 with the retriever complex. Interacts with SNX31; the interaction is direct.</text>
</comment>
<gene>
    <name evidence="7" type="ORF">PTSG_05277</name>
</gene>
<protein>
    <recommendedName>
        <fullName evidence="4">Vacuolar protein sorting-associated protein 26C</fullName>
    </recommendedName>
</protein>
<dbReference type="AlphaFoldDB" id="F2U9Z5"/>
<dbReference type="eggNOG" id="KOG2717">
    <property type="taxonomic scope" value="Eukaryota"/>
</dbReference>
<dbReference type="EMBL" id="GL832966">
    <property type="protein sequence ID" value="EGD73570.1"/>
    <property type="molecule type" value="Genomic_DNA"/>
</dbReference>
<proteinExistence type="inferred from homology"/>
<sequence>MSMSISFSRSSKKYREGELLRGTLNIDSKGLSYNGISLYLEGSVSLQLSAKNVGLFEAFYNSIKPVQLISASLDLRKAGKLNAGVTSIPFEIPLKAKPGQKLYETYHGVFISIQYVLRAELKRSAFSKDLQTKAEFFVEALAPRTDSDPVKFSITPESLDNAKTRADIPKFLIDGHIDHPTCDIAQPFTGEIVVRRSELPIKSIELQLVRVETCGCAEGYASDPTEIQNIQVAEGDVARDFAVPLYMTFPRLFTCPSLLTPNFKIEFEVNLVVVFVSGDVISENFPVKLLRHTPTK</sequence>
<dbReference type="Proteomes" id="UP000007799">
    <property type="component" value="Unassembled WGS sequence"/>
</dbReference>
<dbReference type="Gene3D" id="2.60.40.640">
    <property type="match status" value="2"/>
</dbReference>
<comment type="function">
    <text evidence="5">Component of the commander complex that is essential for endosomal recycling of transmembrane cargos; the commander complex is composed of the CCC subcomplex and the retriever subcomplex. Component of the retriever complex, which is a heterotrimeric complex related to retromer cargo-selective complex (CSC) and essential for retromer-independent retrieval and recycling of numerous cargos such as integrin alpha-5/beta-1 (ITGA5:ITGB1). The recruitment of the retriever complex to the endosomal membrane involves CCC and WASH complexes. In the endosomes, drives the retriever and recycling of NxxY-motif-containing cargo proteins by coupling to SNX17, a cargo essential for the homeostatic maintenance of numerous cell surface proteins associated with processes that include cell migration, cell adhesion, nutrient supply and cell signaling.</text>
</comment>
<dbReference type="Pfam" id="PF03643">
    <property type="entry name" value="Vps26"/>
    <property type="match status" value="1"/>
</dbReference>
<dbReference type="KEGG" id="sre:PTSG_05277"/>
<comment type="similarity">
    <text evidence="2">Belongs to the VPS26 family.</text>
</comment>